<reference evidence="7 8" key="1">
    <citation type="submission" date="2018-11" db="EMBL/GenBank/DDBJ databases">
        <authorList>
            <consortium name="Pathogen Informatics"/>
        </authorList>
    </citation>
    <scope>NUCLEOTIDE SEQUENCE [LARGE SCALE GENOMIC DNA]</scope>
    <source>
        <strain>Denwood</strain>
        <strain evidence="8">Zambia</strain>
    </source>
</reference>
<dbReference type="Pfam" id="PF25981">
    <property type="entry name" value="HTH_Cic_C"/>
    <property type="match status" value="1"/>
</dbReference>
<feature type="compositionally biased region" description="Basic and acidic residues" evidence="6">
    <location>
        <begin position="592"/>
        <end position="601"/>
    </location>
</feature>
<feature type="region of interest" description="Disordered" evidence="6">
    <location>
        <begin position="990"/>
        <end position="1015"/>
    </location>
</feature>
<evidence type="ECO:0000256" key="1">
    <source>
        <dbReference type="ARBA" id="ARBA00022553"/>
    </source>
</evidence>
<feature type="region of interest" description="Disordered" evidence="6">
    <location>
        <begin position="577"/>
        <end position="602"/>
    </location>
</feature>
<dbReference type="GO" id="GO:0000977">
    <property type="term" value="F:RNA polymerase II transcription regulatory region sequence-specific DNA binding"/>
    <property type="evidence" value="ECO:0007669"/>
    <property type="project" value="TreeGrafter"/>
</dbReference>
<dbReference type="InterPro" id="IPR009071">
    <property type="entry name" value="HMG_box_dom"/>
</dbReference>
<dbReference type="EMBL" id="UZAL01026857">
    <property type="protein sequence ID" value="VDP26886.1"/>
    <property type="molecule type" value="Genomic_DNA"/>
</dbReference>
<keyword evidence="1" id="KW-0597">Phosphoprotein</keyword>
<dbReference type="SUPFAM" id="SSF47095">
    <property type="entry name" value="HMG-box"/>
    <property type="match status" value="1"/>
</dbReference>
<feature type="region of interest" description="Disordered" evidence="6">
    <location>
        <begin position="1169"/>
        <end position="1192"/>
    </location>
</feature>
<dbReference type="InterPro" id="IPR036910">
    <property type="entry name" value="HMG_box_dom_sf"/>
</dbReference>
<dbReference type="STRING" id="31246.A0A183NSI8"/>
<evidence type="ECO:0000256" key="3">
    <source>
        <dbReference type="ARBA" id="ARBA00023125"/>
    </source>
</evidence>
<evidence type="ECO:0000256" key="6">
    <source>
        <dbReference type="SAM" id="MobiDB-lite"/>
    </source>
</evidence>
<keyword evidence="5" id="KW-0539">Nucleus</keyword>
<feature type="compositionally biased region" description="Basic and acidic residues" evidence="6">
    <location>
        <begin position="518"/>
        <end position="529"/>
    </location>
</feature>
<feature type="compositionally biased region" description="Polar residues" evidence="6">
    <location>
        <begin position="490"/>
        <end position="517"/>
    </location>
</feature>
<feature type="compositionally biased region" description="Low complexity" evidence="6">
    <location>
        <begin position="1169"/>
        <end position="1183"/>
    </location>
</feature>
<dbReference type="GO" id="GO:0005634">
    <property type="term" value="C:nucleus"/>
    <property type="evidence" value="ECO:0007669"/>
    <property type="project" value="UniProtKB-UniRule"/>
</dbReference>
<dbReference type="PANTHER" id="PTHR13059:SF13">
    <property type="entry name" value="PROTEIN CAPICUA HOMOLOG"/>
    <property type="match status" value="1"/>
</dbReference>
<evidence type="ECO:0000313" key="8">
    <source>
        <dbReference type="Proteomes" id="UP000269396"/>
    </source>
</evidence>
<protein>
    <submittedName>
        <fullName evidence="7">Uncharacterized protein</fullName>
    </submittedName>
</protein>
<keyword evidence="3" id="KW-0238">DNA-binding</keyword>
<evidence type="ECO:0000256" key="4">
    <source>
        <dbReference type="ARBA" id="ARBA00023163"/>
    </source>
</evidence>
<keyword evidence="4" id="KW-0804">Transcription</keyword>
<dbReference type="SMART" id="SM00398">
    <property type="entry name" value="HMG"/>
    <property type="match status" value="1"/>
</dbReference>
<dbReference type="PROSITE" id="PS50118">
    <property type="entry name" value="HMG_BOX_2"/>
    <property type="match status" value="1"/>
</dbReference>
<gene>
    <name evidence="7" type="ORF">SMTD_LOCUS5074</name>
</gene>
<accession>A0A183NSI8</accession>
<keyword evidence="2" id="KW-0805">Transcription regulation</keyword>
<dbReference type="Pfam" id="PF00505">
    <property type="entry name" value="HMG_box"/>
    <property type="match status" value="1"/>
</dbReference>
<feature type="region of interest" description="Disordered" evidence="6">
    <location>
        <begin position="475"/>
        <end position="533"/>
    </location>
</feature>
<dbReference type="InterPro" id="IPR058606">
    <property type="entry name" value="HTH_Cic_C"/>
</dbReference>
<dbReference type="Proteomes" id="UP000269396">
    <property type="component" value="Unassembled WGS sequence"/>
</dbReference>
<dbReference type="CDD" id="cd21990">
    <property type="entry name" value="HMG-box_CIC-like"/>
    <property type="match status" value="1"/>
</dbReference>
<proteinExistence type="predicted"/>
<keyword evidence="8" id="KW-1185">Reference proteome</keyword>
<dbReference type="Gene3D" id="1.10.30.10">
    <property type="entry name" value="High mobility group box domain"/>
    <property type="match status" value="1"/>
</dbReference>
<dbReference type="PANTHER" id="PTHR13059">
    <property type="entry name" value="HMG-BOX TRANSCRIPTION FACTOR BBX"/>
    <property type="match status" value="1"/>
</dbReference>
<feature type="compositionally biased region" description="Low complexity" evidence="6">
    <location>
        <begin position="998"/>
        <end position="1012"/>
    </location>
</feature>
<dbReference type="InterPro" id="IPR058607">
    <property type="entry name" value="HMG-box_Cic-like"/>
</dbReference>
<evidence type="ECO:0000313" key="7">
    <source>
        <dbReference type="EMBL" id="VDP26886.1"/>
    </source>
</evidence>
<dbReference type="InterPro" id="IPR052412">
    <property type="entry name" value="CC-Dev_Transcription_Reg"/>
</dbReference>
<sequence>MDTNSLPSDIRPTSTVVSTNEFTDGGQVIRNINFGDTVASICSIKTENENSPLCKDNVCFADTSPKSVLNAPTLSTYYDDNNNNSSLCPIQSASRLDLTPHTDQSPSHWRRLKKRTSDILVMQNKDPTTSSTLESQISSFSIATCNSETSSFFPTITNTVSICGISGYNNVEMPNSDMELNKNCLYQSSPSSTSTVIPLANASLLLNPGKFCPPNSKWISSGASGSSIAAALTAVNMQQRFKKGDVVKTPNGVRKKFNGKQWRRLCSREGCTKESQRRGFCSRHLSMKGKEMRVMGYAAAVAALNSSESKYSTSGIPREHGSNRNKMNSFTSTGLLSSSTPSLLLTPSIFAPYKLTPFLSTSKSASITTETGSSTSATQTVISSTTTELLTTTTTTISQQSVFSLPLTSIHFNDRYDSSIIPTTVGAQVTSMPIPNPSFAPLLFNTSVGQMSPISTPLALLPILTDSISVGEPSLRKQDAPRFNSNNSSDFWDNPTTTENENSNLNKGHSSGNQYCDNSHKSPGHRESDSDQCSTPLLSQVCNLVDIEKSDQSAETDCIENSEETCKQLSRETSSSVLTQNCSGNVNDDDGGGDHHNHDYDNNDNQLNITTPVINLNISKTDNTQVFNECSINKKLKLSTILNKTNQDKKHVRRPMNAFIIFSMRHRSEVHRLYPNKDNRVASQILGDWWYHLDASEKAPYQQLARELKAAHFQLFPNWKWSSKQRLRSESGNIKKRFLTDCNSHPKTHTSLTDSSNLLVNKSLSDENKLITHSCTSNQINESDIVIFSSNNNPFELRNTHIHNQNFLKQTCSKTIHLSVDISTISVYLTFSFITFTALSQSNLIAENITQHNCYDNHSSIEVKSSVIENDLYGLNGLDLLLHAVQYLDKENNLFNDALIQPPPLVIEDLDTDSKNVQVNIDKSNTSCSDNFETINNSNEELTEHNFEDTTLTPDQESTSLSGSIKNLLIDSSVTTSTCNSTSQSVLEQSSNSGTFENSNNFLQNQSLSDSNKSNSITDLSHPTFILPQIAVCPNTLLIEVAENPLLCPLSINIKPTLLSSPLSSSSSLSSNCSSTELNNSLLEINQQSIKNTCEISKSNQINEISLENNIDTHIPNQQNSTIVNMLYIKSNFILFHIRKQPINNSYHQPVSFKEENCVVYDCENKFQSSTNENSQNQQTVSSKSKPPPLKLQNDVFNSRIINKNIEQSDRSVEKTRAPFSADAANRCFKRKFDETTENILAQINFRRRFSYLPKFNPNTVSSTQSLSSPTSIDQLTIRSAGPCFYSVTSQTGSVTPTLNIDTSQQLCTLTSPSSHLSDSENIHQNLSPKKLNMDKSNKCLEDNVFFGPNFPNIKEFKWTTDSLNSPLRISSYGRLSKNHPIAPKIIHHQTSENSSLITLSHLSEANGIKSRSVLHIRRKLVLQLFQEYGLFPSIPVITHFQQCYACYFPSRQALQLKIREIRRRIMQTDSHLFQKTIIKDNYDYLNNKKNVDNDDKIELTKIECSLRTISKHSMPIVKSTNTLHEYTNRCYNDNNNTNTNSSLSNPLAV</sequence>
<evidence type="ECO:0000256" key="5">
    <source>
        <dbReference type="ARBA" id="ARBA00023242"/>
    </source>
</evidence>
<name>A0A183NSI8_9TREM</name>
<dbReference type="GO" id="GO:0000981">
    <property type="term" value="F:DNA-binding transcription factor activity, RNA polymerase II-specific"/>
    <property type="evidence" value="ECO:0007669"/>
    <property type="project" value="TreeGrafter"/>
</dbReference>
<evidence type="ECO:0000256" key="2">
    <source>
        <dbReference type="ARBA" id="ARBA00023015"/>
    </source>
</evidence>
<organism evidence="7 8">
    <name type="scientific">Schistosoma mattheei</name>
    <dbReference type="NCBI Taxonomy" id="31246"/>
    <lineage>
        <taxon>Eukaryota</taxon>
        <taxon>Metazoa</taxon>
        <taxon>Spiralia</taxon>
        <taxon>Lophotrochozoa</taxon>
        <taxon>Platyhelminthes</taxon>
        <taxon>Trematoda</taxon>
        <taxon>Digenea</taxon>
        <taxon>Strigeidida</taxon>
        <taxon>Schistosomatoidea</taxon>
        <taxon>Schistosomatidae</taxon>
        <taxon>Schistosoma</taxon>
    </lineage>
</organism>